<feature type="non-terminal residue" evidence="5">
    <location>
        <position position="1"/>
    </location>
</feature>
<dbReference type="AlphaFoldDB" id="A0A821TQW7"/>
<dbReference type="SUPFAM" id="SSF56300">
    <property type="entry name" value="Metallo-dependent phosphatases"/>
    <property type="match status" value="1"/>
</dbReference>
<evidence type="ECO:0000313" key="5">
    <source>
        <dbReference type="EMBL" id="CAF4874359.1"/>
    </source>
</evidence>
<dbReference type="PANTHER" id="PTHR45668">
    <property type="entry name" value="SERINE/THREONINE-PROTEIN PHOSPHATASE 5-RELATED"/>
    <property type="match status" value="1"/>
</dbReference>
<evidence type="ECO:0000256" key="2">
    <source>
        <dbReference type="ARBA" id="ARBA00022723"/>
    </source>
</evidence>
<keyword evidence="2" id="KW-0479">Metal-binding</keyword>
<dbReference type="InterPro" id="IPR051134">
    <property type="entry name" value="PPP_phosphatase"/>
</dbReference>
<evidence type="ECO:0000313" key="6">
    <source>
        <dbReference type="EMBL" id="CAF4874859.1"/>
    </source>
</evidence>
<dbReference type="InterPro" id="IPR029052">
    <property type="entry name" value="Metallo-depent_PP-like"/>
</dbReference>
<dbReference type="GO" id="GO:0046872">
    <property type="term" value="F:metal ion binding"/>
    <property type="evidence" value="ECO:0007669"/>
    <property type="project" value="UniProtKB-KW"/>
</dbReference>
<organism evidence="5 7">
    <name type="scientific">Rotaria socialis</name>
    <dbReference type="NCBI Taxonomy" id="392032"/>
    <lineage>
        <taxon>Eukaryota</taxon>
        <taxon>Metazoa</taxon>
        <taxon>Spiralia</taxon>
        <taxon>Gnathifera</taxon>
        <taxon>Rotifera</taxon>
        <taxon>Eurotatoria</taxon>
        <taxon>Bdelloidea</taxon>
        <taxon>Philodinida</taxon>
        <taxon>Philodinidae</taxon>
        <taxon>Rotaria</taxon>
    </lineage>
</organism>
<evidence type="ECO:0000256" key="1">
    <source>
        <dbReference type="ARBA" id="ARBA00001936"/>
    </source>
</evidence>
<sequence>MQGNHEDIMVTARYGFQKEVTKKYQPTQKPLLDLFKDVFSWLPMYSYVKTGTTRIIIIHGGISDRIDLT</sequence>
<name>A0A821TQW7_9BILA</name>
<keyword evidence="3" id="KW-0464">Manganese</keyword>
<keyword evidence="7" id="KW-1185">Reference proteome</keyword>
<evidence type="ECO:0000256" key="3">
    <source>
        <dbReference type="ARBA" id="ARBA00023211"/>
    </source>
</evidence>
<dbReference type="InterPro" id="IPR004843">
    <property type="entry name" value="Calcineurin-like_PHP"/>
</dbReference>
<evidence type="ECO:0000313" key="7">
    <source>
        <dbReference type="Proteomes" id="UP000663873"/>
    </source>
</evidence>
<dbReference type="Pfam" id="PF00149">
    <property type="entry name" value="Metallophos"/>
    <property type="match status" value="1"/>
</dbReference>
<dbReference type="Gene3D" id="3.60.21.10">
    <property type="match status" value="1"/>
</dbReference>
<reference evidence="5" key="1">
    <citation type="submission" date="2021-02" db="EMBL/GenBank/DDBJ databases">
        <authorList>
            <person name="Nowell W R."/>
        </authorList>
    </citation>
    <scope>NUCLEOTIDE SEQUENCE</scope>
</reference>
<proteinExistence type="predicted"/>
<gene>
    <name evidence="5" type="ORF">UJA718_LOCUS44417</name>
    <name evidence="6" type="ORF">UJA718_LOCUS44442</name>
</gene>
<accession>A0A821TQW7</accession>
<dbReference type="Proteomes" id="UP000663873">
    <property type="component" value="Unassembled WGS sequence"/>
</dbReference>
<dbReference type="EMBL" id="CAJOBP010068488">
    <property type="protein sequence ID" value="CAF4874359.1"/>
    <property type="molecule type" value="Genomic_DNA"/>
</dbReference>
<dbReference type="PANTHER" id="PTHR45668:SF3">
    <property type="entry name" value="SERINE_THREONINE-PROTEIN PHOSPHATASE RDGC"/>
    <property type="match status" value="1"/>
</dbReference>
<feature type="domain" description="Calcineurin-like phosphoesterase" evidence="4">
    <location>
        <begin position="3"/>
        <end position="65"/>
    </location>
</feature>
<protein>
    <recommendedName>
        <fullName evidence="4">Calcineurin-like phosphoesterase domain-containing protein</fullName>
    </recommendedName>
</protein>
<comment type="cofactor">
    <cofactor evidence="1">
        <name>Mn(2+)</name>
        <dbReference type="ChEBI" id="CHEBI:29035"/>
    </cofactor>
</comment>
<dbReference type="EMBL" id="CAJOBP010068602">
    <property type="protein sequence ID" value="CAF4874859.1"/>
    <property type="molecule type" value="Genomic_DNA"/>
</dbReference>
<comment type="caution">
    <text evidence="5">The sequence shown here is derived from an EMBL/GenBank/DDBJ whole genome shotgun (WGS) entry which is preliminary data.</text>
</comment>
<evidence type="ECO:0000259" key="4">
    <source>
        <dbReference type="Pfam" id="PF00149"/>
    </source>
</evidence>